<sequence>MFNKMAIVSEISTAFPEMIKRIGGLKALGTKECLLVQCFNPKEVDAGISKYLDLISMFEENLKKQKQILTAQGFEVKTRIISGTQKNAINRIAVEEDCSVIVINFEKRTMMGALFFNGVANNIVNHSSIPVLLIRENRKYEDLPAPKELINHVLFSTDFSENADIAFQYVKEMAGCGVAKVTLVHVQDQSKIEPYLSSRLLEFNKIDKERLEKIKNELLTLGDIEVDVQIPFGVPTSEILKIINEQNISLVVMGTQGRGFVREVFVGSVSHNIARNAPTSVLLIPGNRD</sequence>
<evidence type="ECO:0000256" key="1">
    <source>
        <dbReference type="ARBA" id="ARBA00008791"/>
    </source>
</evidence>
<dbReference type="PRINTS" id="PR01438">
    <property type="entry name" value="UNVRSLSTRESS"/>
</dbReference>
<name>A0ABR6WUQ7_9FIRM</name>
<dbReference type="InterPro" id="IPR006015">
    <property type="entry name" value="Universal_stress_UspA"/>
</dbReference>
<evidence type="ECO:0000313" key="3">
    <source>
        <dbReference type="EMBL" id="MBC3804352.1"/>
    </source>
</evidence>
<protein>
    <recommendedName>
        <fullName evidence="2">UspA domain-containing protein</fullName>
    </recommendedName>
</protein>
<dbReference type="Gene3D" id="3.40.50.620">
    <property type="entry name" value="HUPs"/>
    <property type="match status" value="2"/>
</dbReference>
<accession>A0ABR6WUQ7</accession>
<proteinExistence type="inferred from homology"/>
<comment type="similarity">
    <text evidence="1">Belongs to the universal stress protein A family.</text>
</comment>
<gene>
    <name evidence="3" type="ORF">GH808_07900</name>
</gene>
<dbReference type="InterPro" id="IPR014729">
    <property type="entry name" value="Rossmann-like_a/b/a_fold"/>
</dbReference>
<comment type="caution">
    <text evidence="3">The sequence shown here is derived from an EMBL/GenBank/DDBJ whole genome shotgun (WGS) entry which is preliminary data.</text>
</comment>
<dbReference type="InterPro" id="IPR006016">
    <property type="entry name" value="UspA"/>
</dbReference>
<feature type="domain" description="UspA" evidence="2">
    <location>
        <begin position="62"/>
        <end position="135"/>
    </location>
</feature>
<reference evidence="3 4" key="1">
    <citation type="journal article" date="2020" name="mSystems">
        <title>Defining Genomic and Predicted Metabolic Features of the Acetobacterium Genus.</title>
        <authorList>
            <person name="Ross D.E."/>
            <person name="Marshall C.W."/>
            <person name="Gulliver D."/>
            <person name="May H.D."/>
            <person name="Norman R.S."/>
        </authorList>
    </citation>
    <scope>NUCLEOTIDE SEQUENCE [LARGE SCALE GENOMIC DNA]</scope>
    <source>
        <strain evidence="3 4">DSM 8238</strain>
    </source>
</reference>
<dbReference type="CDD" id="cd00293">
    <property type="entry name" value="USP-like"/>
    <property type="match status" value="2"/>
</dbReference>
<evidence type="ECO:0000259" key="2">
    <source>
        <dbReference type="Pfam" id="PF00582"/>
    </source>
</evidence>
<dbReference type="Proteomes" id="UP000603234">
    <property type="component" value="Unassembled WGS sequence"/>
</dbReference>
<dbReference type="Pfam" id="PF00582">
    <property type="entry name" value="Usp"/>
    <property type="match status" value="2"/>
</dbReference>
<dbReference type="RefSeq" id="WP_186842238.1">
    <property type="nucleotide sequence ID" value="NZ_WJBC01000009.1"/>
</dbReference>
<dbReference type="PANTHER" id="PTHR46268">
    <property type="entry name" value="STRESS RESPONSE PROTEIN NHAX"/>
    <property type="match status" value="1"/>
</dbReference>
<dbReference type="SUPFAM" id="SSF52402">
    <property type="entry name" value="Adenine nucleotide alpha hydrolases-like"/>
    <property type="match status" value="2"/>
</dbReference>
<keyword evidence="4" id="KW-1185">Reference proteome</keyword>
<dbReference type="EMBL" id="WJBC01000009">
    <property type="protein sequence ID" value="MBC3804352.1"/>
    <property type="molecule type" value="Genomic_DNA"/>
</dbReference>
<evidence type="ECO:0000313" key="4">
    <source>
        <dbReference type="Proteomes" id="UP000603234"/>
    </source>
</evidence>
<organism evidence="3 4">
    <name type="scientific">Acetobacterium fimetarium</name>
    <dbReference type="NCBI Taxonomy" id="52691"/>
    <lineage>
        <taxon>Bacteria</taxon>
        <taxon>Bacillati</taxon>
        <taxon>Bacillota</taxon>
        <taxon>Clostridia</taxon>
        <taxon>Eubacteriales</taxon>
        <taxon>Eubacteriaceae</taxon>
        <taxon>Acetobacterium</taxon>
    </lineage>
</organism>
<dbReference type="PANTHER" id="PTHR46268:SF26">
    <property type="entry name" value="UNIVERSAL STRESS PROTEIN MJ0577"/>
    <property type="match status" value="1"/>
</dbReference>
<feature type="domain" description="UspA" evidence="2">
    <location>
        <begin position="151"/>
        <end position="285"/>
    </location>
</feature>